<dbReference type="InterPro" id="IPR050300">
    <property type="entry name" value="GDXG_lipolytic_enzyme"/>
</dbReference>
<keyword evidence="5" id="KW-1185">Reference proteome</keyword>
<dbReference type="STRING" id="1619234.SAMN05421730_1001539"/>
<evidence type="ECO:0000256" key="1">
    <source>
        <dbReference type="ARBA" id="ARBA00022801"/>
    </source>
</evidence>
<evidence type="ECO:0000313" key="4">
    <source>
        <dbReference type="EMBL" id="SCP95403.1"/>
    </source>
</evidence>
<evidence type="ECO:0000259" key="3">
    <source>
        <dbReference type="Pfam" id="PF20434"/>
    </source>
</evidence>
<reference evidence="4 5" key="1">
    <citation type="submission" date="2016-09" db="EMBL/GenBank/DDBJ databases">
        <authorList>
            <person name="Capua I."/>
            <person name="De Benedictis P."/>
            <person name="Joannis T."/>
            <person name="Lombin L.H."/>
            <person name="Cattoli G."/>
        </authorList>
    </citation>
    <scope>NUCLEOTIDE SEQUENCE [LARGE SCALE GENOMIC DNA]</scope>
    <source>
        <strain evidence="4 5">GluBS11</strain>
    </source>
</reference>
<feature type="chain" id="PRO_5039165700" evidence="2">
    <location>
        <begin position="22"/>
        <end position="363"/>
    </location>
</feature>
<proteinExistence type="predicted"/>
<evidence type="ECO:0000313" key="5">
    <source>
        <dbReference type="Proteomes" id="UP000199315"/>
    </source>
</evidence>
<dbReference type="GO" id="GO:0016787">
    <property type="term" value="F:hydrolase activity"/>
    <property type="evidence" value="ECO:0007669"/>
    <property type="project" value="UniProtKB-KW"/>
</dbReference>
<dbReference type="AlphaFoldDB" id="A0A1D3TPK7"/>
<feature type="signal peptide" evidence="2">
    <location>
        <begin position="1"/>
        <end position="21"/>
    </location>
</feature>
<keyword evidence="2" id="KW-0732">Signal</keyword>
<dbReference type="PROSITE" id="PS51257">
    <property type="entry name" value="PROKAR_LIPOPROTEIN"/>
    <property type="match status" value="1"/>
</dbReference>
<organism evidence="4 5">
    <name type="scientific">Anaerobium acetethylicum</name>
    <dbReference type="NCBI Taxonomy" id="1619234"/>
    <lineage>
        <taxon>Bacteria</taxon>
        <taxon>Bacillati</taxon>
        <taxon>Bacillota</taxon>
        <taxon>Clostridia</taxon>
        <taxon>Lachnospirales</taxon>
        <taxon>Lachnospiraceae</taxon>
        <taxon>Anaerobium</taxon>
    </lineage>
</organism>
<accession>A0A1D3TPK7</accession>
<dbReference type="Proteomes" id="UP000199315">
    <property type="component" value="Unassembled WGS sequence"/>
</dbReference>
<dbReference type="PANTHER" id="PTHR48081:SF6">
    <property type="entry name" value="PEPTIDASE S9 PROLYL OLIGOPEPTIDASE CATALYTIC DOMAIN-CONTAINING PROTEIN"/>
    <property type="match status" value="1"/>
</dbReference>
<keyword evidence="1" id="KW-0378">Hydrolase</keyword>
<dbReference type="PANTHER" id="PTHR48081">
    <property type="entry name" value="AB HYDROLASE SUPERFAMILY PROTEIN C4A8.06C"/>
    <property type="match status" value="1"/>
</dbReference>
<dbReference type="Pfam" id="PF20434">
    <property type="entry name" value="BD-FAE"/>
    <property type="match status" value="1"/>
</dbReference>
<dbReference type="InterPro" id="IPR029058">
    <property type="entry name" value="AB_hydrolase_fold"/>
</dbReference>
<protein>
    <submittedName>
        <fullName evidence="4">Acetyl esterase/lipase</fullName>
    </submittedName>
</protein>
<feature type="domain" description="BD-FAE-like" evidence="3">
    <location>
        <begin position="183"/>
        <end position="266"/>
    </location>
</feature>
<dbReference type="Gene3D" id="3.40.50.1820">
    <property type="entry name" value="alpha/beta hydrolase"/>
    <property type="match status" value="1"/>
</dbReference>
<dbReference type="EMBL" id="FMKA01000001">
    <property type="protein sequence ID" value="SCP95403.1"/>
    <property type="molecule type" value="Genomic_DNA"/>
</dbReference>
<name>A0A1D3TPK7_9FIRM</name>
<evidence type="ECO:0000256" key="2">
    <source>
        <dbReference type="SAM" id="SignalP"/>
    </source>
</evidence>
<dbReference type="RefSeq" id="WP_330387791.1">
    <property type="nucleotide sequence ID" value="NZ_FMKA01000001.1"/>
</dbReference>
<dbReference type="InterPro" id="IPR049492">
    <property type="entry name" value="BD-FAE-like_dom"/>
</dbReference>
<sequence length="363" mass="39836">MHDRKCRRVLFIFLMSIALLAGCARNTADEKVSSPGGDSETIEEGYDELKENNSETTADSVISTDAAGDNTEFKYTVDTKVWDVMDDPAFEGYGRLIFPADKTIDKGITLNEVDRILTWYNYVKPERTVEIVNYMKTRADSGEQIFYDIYTEEEKAADPAKENTGLFFFRGNPGEKFAIVNAGGGFAYVGAMHDSFPHALELSKKGYHAFALIYRPGAETACEDLARAIAFIHEHADELEVDTADYSLWGGSAGARMAAWLGAFGTAAFGEAEYPGPGAVIMQYTGLSEVYGNEPPTYACVGTSDGIASFRTMESHINQIKANGTDAEIEIFDGLPHGFGLGEGTVAEGWIDHAVRFWENQMD</sequence>
<dbReference type="SUPFAM" id="SSF53474">
    <property type="entry name" value="alpha/beta-Hydrolases"/>
    <property type="match status" value="1"/>
</dbReference>
<gene>
    <name evidence="4" type="ORF">SAMN05421730_1001539</name>
</gene>